<dbReference type="EC" id="1.4.3.-" evidence="14"/>
<dbReference type="Pfam" id="PF01179">
    <property type="entry name" value="Cu_amine_oxid"/>
    <property type="match status" value="1"/>
</dbReference>
<evidence type="ECO:0000256" key="1">
    <source>
        <dbReference type="ARBA" id="ARBA00001935"/>
    </source>
</evidence>
<evidence type="ECO:0000256" key="14">
    <source>
        <dbReference type="RuleBase" id="RU000672"/>
    </source>
</evidence>
<reference evidence="18" key="1">
    <citation type="submission" date="2020-10" db="EMBL/GenBank/DDBJ databases">
        <title>Microbiome of the Black Sea water column analyzed by genome centric metagenomics.</title>
        <authorList>
            <person name="Cabello-Yeves P.J."/>
            <person name="Callieri C."/>
            <person name="Picazo A."/>
            <person name="Mehrshad M."/>
            <person name="Haro-Moreno J.M."/>
            <person name="Roda-Garcia J."/>
            <person name="Dzembekova N."/>
            <person name="Slabakova V."/>
            <person name="Slabakova N."/>
            <person name="Moncheva S."/>
            <person name="Rodriguez-Valera F."/>
        </authorList>
    </citation>
    <scope>NUCLEOTIDE SEQUENCE</scope>
    <source>
        <strain evidence="18">BS307-5m-G49</strain>
    </source>
</reference>
<feature type="domain" description="Copper amine oxidase catalytic" evidence="15">
    <location>
        <begin position="218"/>
        <end position="618"/>
    </location>
</feature>
<comment type="PTM">
    <text evidence="13 14">Topaquinone (TPQ) is generated by copper-dependent autoxidation of a specific tyrosyl residue.</text>
</comment>
<dbReference type="GO" id="GO:0005507">
    <property type="term" value="F:copper ion binding"/>
    <property type="evidence" value="ECO:0007669"/>
    <property type="project" value="InterPro"/>
</dbReference>
<dbReference type="InterPro" id="IPR049947">
    <property type="entry name" value="Cu_Am_Ox_Cu-bd"/>
</dbReference>
<evidence type="ECO:0000259" key="16">
    <source>
        <dbReference type="Pfam" id="PF02727"/>
    </source>
</evidence>
<dbReference type="AlphaFoldDB" id="A0A937LGE9"/>
<dbReference type="InterPro" id="IPR000269">
    <property type="entry name" value="Cu_amine_oxidase"/>
</dbReference>
<dbReference type="GO" id="GO:0009308">
    <property type="term" value="P:amine metabolic process"/>
    <property type="evidence" value="ECO:0007669"/>
    <property type="project" value="UniProtKB-UniRule"/>
</dbReference>
<name>A0A937LGE9_9GAMM</name>
<evidence type="ECO:0000256" key="2">
    <source>
        <dbReference type="ARBA" id="ARBA00001936"/>
    </source>
</evidence>
<feature type="modified residue" description="2',4',5'-topaquinone" evidence="13">
    <location>
        <position position="375"/>
    </location>
</feature>
<dbReference type="PANTHER" id="PTHR10638">
    <property type="entry name" value="COPPER AMINE OXIDASE"/>
    <property type="match status" value="1"/>
</dbReference>
<feature type="active site" description="Proton acceptor" evidence="12">
    <location>
        <position position="290"/>
    </location>
</feature>
<dbReference type="Proteomes" id="UP000744438">
    <property type="component" value="Unassembled WGS sequence"/>
</dbReference>
<evidence type="ECO:0000256" key="9">
    <source>
        <dbReference type="ARBA" id="ARBA00023008"/>
    </source>
</evidence>
<keyword evidence="6 14" id="KW-0479">Metal-binding</keyword>
<evidence type="ECO:0000256" key="4">
    <source>
        <dbReference type="ARBA" id="ARBA00007983"/>
    </source>
</evidence>
<dbReference type="InterPro" id="IPR015800">
    <property type="entry name" value="Cu_amine_oxidase_N2"/>
</dbReference>
<evidence type="ECO:0000259" key="17">
    <source>
        <dbReference type="Pfam" id="PF02728"/>
    </source>
</evidence>
<evidence type="ECO:0000313" key="18">
    <source>
        <dbReference type="EMBL" id="MBL6811505.1"/>
    </source>
</evidence>
<evidence type="ECO:0000256" key="3">
    <source>
        <dbReference type="ARBA" id="ARBA00001947"/>
    </source>
</evidence>
<evidence type="ECO:0000256" key="8">
    <source>
        <dbReference type="ARBA" id="ARBA00023002"/>
    </source>
</evidence>
<protein>
    <recommendedName>
        <fullName evidence="14">Amine oxidase</fullName>
        <ecNumber evidence="14">1.4.3.-</ecNumber>
    </recommendedName>
</protein>
<dbReference type="GO" id="GO:0008131">
    <property type="term" value="F:primary methylamine oxidase activity"/>
    <property type="evidence" value="ECO:0007669"/>
    <property type="project" value="UniProtKB-EC"/>
</dbReference>
<organism evidence="18 19">
    <name type="scientific">SAR86 cluster bacterium</name>
    <dbReference type="NCBI Taxonomy" id="2030880"/>
    <lineage>
        <taxon>Bacteria</taxon>
        <taxon>Pseudomonadati</taxon>
        <taxon>Pseudomonadota</taxon>
        <taxon>Gammaproteobacteria</taxon>
        <taxon>SAR86 cluster</taxon>
    </lineage>
</organism>
<comment type="cofactor">
    <cofactor evidence="14">
        <name>Cu cation</name>
        <dbReference type="ChEBI" id="CHEBI:23378"/>
    </cofactor>
    <text evidence="14">Contains 1 topaquinone per subunit.</text>
</comment>
<dbReference type="InterPro" id="IPR036460">
    <property type="entry name" value="Cu_amine_oxidase_C_sf"/>
</dbReference>
<evidence type="ECO:0000256" key="7">
    <source>
        <dbReference type="ARBA" id="ARBA00022772"/>
    </source>
</evidence>
<accession>A0A937LGE9</accession>
<dbReference type="SUPFAM" id="SSF54416">
    <property type="entry name" value="Amine oxidase N-terminal region"/>
    <property type="match status" value="2"/>
</dbReference>
<dbReference type="Gene3D" id="3.10.450.40">
    <property type="match status" value="2"/>
</dbReference>
<sequence length="633" mass="70948">MSQNFNHPLSTLSASEIEDAVSVLKNSNKEHENSSFSYISLEEPDKKLLKEKTNLDRFVKIVGVDQKSNGFEAEINLSKKELLKEEKISNKAGPTYTLAEIFKAIELTMGDENYQKALKKRGIKDLSLIQIDPWPGGGFVNKNIKNGHRALKAISFLKDSEKDNAYARPIQGLIAHIDLTENKVVEVEDHGVVEVPKANARYDKDGQESLRENPKEIAITQPEGVGFSVEDNLISWEGWQLRASIDPIEGLALHQVSLNNRPIFYRAGLSDMVVPYGSSDPMHWWKAVHDGTEYGFGTMTNSLTLGCDCLGVIYYLDAHKLAFNGSVETIENAICIHEEDFGVQWKHNDSTHMGYNEVRRSRRLVVSSFATIGNYDYGIFWYLYLDGTIQLEIKLTGVVGISAFHEDIHKPGQDFKISPELASPIHQHLFNVRIDWDLDDGDNQLFETNVEPLPINNANPEGTQFQAVSSHLTKESEAQRNIAPEKSRSWKIVNPKKLNKVGLPTAYKILYGNTPTLLSNPDSPPGKRAAFAKHNIWATPFQNEERSGGGRHTVMHSGEGGLEEITSQDRNISECDLVTWLTFGVTHLPRPEDWPVMPVEYCGVHLIPVGFFDQNPTINLPPNCSSKSKSNKQ</sequence>
<evidence type="ECO:0000259" key="15">
    <source>
        <dbReference type="Pfam" id="PF01179"/>
    </source>
</evidence>
<evidence type="ECO:0000256" key="11">
    <source>
        <dbReference type="ARBA" id="ARBA00048032"/>
    </source>
</evidence>
<comment type="caution">
    <text evidence="18">The sequence shown here is derived from an EMBL/GenBank/DDBJ whole genome shotgun (WGS) entry which is preliminary data.</text>
</comment>
<evidence type="ECO:0000256" key="12">
    <source>
        <dbReference type="PIRSR" id="PIRSR600269-50"/>
    </source>
</evidence>
<comment type="catalytic activity">
    <reaction evidence="11">
        <text>a primary methyl amine + O2 + H2O = an aldehyde + H2O2 + NH4(+)</text>
        <dbReference type="Rhea" id="RHEA:16153"/>
        <dbReference type="ChEBI" id="CHEBI:15377"/>
        <dbReference type="ChEBI" id="CHEBI:15379"/>
        <dbReference type="ChEBI" id="CHEBI:16240"/>
        <dbReference type="ChEBI" id="CHEBI:17478"/>
        <dbReference type="ChEBI" id="CHEBI:28938"/>
        <dbReference type="ChEBI" id="CHEBI:228804"/>
        <dbReference type="EC" id="1.4.3.21"/>
    </reaction>
</comment>
<dbReference type="Gene3D" id="2.70.98.20">
    <property type="entry name" value="Copper amine oxidase, catalytic domain"/>
    <property type="match status" value="1"/>
</dbReference>
<dbReference type="PROSITE" id="PS01165">
    <property type="entry name" value="COPPER_AMINE_OXID_2"/>
    <property type="match status" value="1"/>
</dbReference>
<dbReference type="InterPro" id="IPR016182">
    <property type="entry name" value="Cu_amine_oxidase_N-reg"/>
</dbReference>
<gene>
    <name evidence="18" type="ORF">ISQ63_01320</name>
</gene>
<dbReference type="InterPro" id="IPR015798">
    <property type="entry name" value="Cu_amine_oxidase_C"/>
</dbReference>
<dbReference type="PROSITE" id="PS01164">
    <property type="entry name" value="COPPER_AMINE_OXID_1"/>
    <property type="match status" value="1"/>
</dbReference>
<keyword evidence="9 14" id="KW-0186">Copper</keyword>
<dbReference type="SUPFAM" id="SSF49998">
    <property type="entry name" value="Amine oxidase catalytic domain"/>
    <property type="match status" value="1"/>
</dbReference>
<evidence type="ECO:0000313" key="19">
    <source>
        <dbReference type="Proteomes" id="UP000744438"/>
    </source>
</evidence>
<proteinExistence type="inferred from homology"/>
<dbReference type="Pfam" id="PF02727">
    <property type="entry name" value="Cu_amine_oxidN2"/>
    <property type="match status" value="1"/>
</dbReference>
<feature type="domain" description="Copper amine oxidase N2-terminal" evidence="16">
    <location>
        <begin position="7"/>
        <end position="48"/>
    </location>
</feature>
<evidence type="ECO:0000256" key="13">
    <source>
        <dbReference type="PIRSR" id="PIRSR600269-51"/>
    </source>
</evidence>
<comment type="subunit">
    <text evidence="5">Homodimer.</text>
</comment>
<feature type="domain" description="Copper amine oxidase N3-terminal" evidence="17">
    <location>
        <begin position="95"/>
        <end position="193"/>
    </location>
</feature>
<dbReference type="InterPro" id="IPR049948">
    <property type="entry name" value="Cu_Am_ox_TPQ-bd"/>
</dbReference>
<dbReference type="NCBIfam" id="NF008559">
    <property type="entry name" value="PRK11504.1"/>
    <property type="match status" value="1"/>
</dbReference>
<comment type="similarity">
    <text evidence="4 14">Belongs to the copper/topaquinone oxidase family.</text>
</comment>
<keyword evidence="7 12" id="KW-0801">TPQ</keyword>
<dbReference type="InterPro" id="IPR015802">
    <property type="entry name" value="Cu_amine_oxidase_N3"/>
</dbReference>
<evidence type="ECO:0000256" key="10">
    <source>
        <dbReference type="ARBA" id="ARBA00023211"/>
    </source>
</evidence>
<comment type="cofactor">
    <cofactor evidence="3">
        <name>Zn(2+)</name>
        <dbReference type="ChEBI" id="CHEBI:29105"/>
    </cofactor>
</comment>
<comment type="cofactor">
    <cofactor evidence="1">
        <name>Cu cation</name>
        <dbReference type="ChEBI" id="CHEBI:23378"/>
    </cofactor>
</comment>
<dbReference type="EMBL" id="JADHQC010000003">
    <property type="protein sequence ID" value="MBL6811505.1"/>
    <property type="molecule type" value="Genomic_DNA"/>
</dbReference>
<dbReference type="PANTHER" id="PTHR10638:SF86">
    <property type="entry name" value="COPPER AMINE OXIDASE 1-RELATED"/>
    <property type="match status" value="1"/>
</dbReference>
<keyword evidence="8 14" id="KW-0560">Oxidoreductase</keyword>
<comment type="cofactor">
    <cofactor evidence="2">
        <name>Mn(2+)</name>
        <dbReference type="ChEBI" id="CHEBI:29035"/>
    </cofactor>
</comment>
<dbReference type="Pfam" id="PF02728">
    <property type="entry name" value="Cu_amine_oxidN3"/>
    <property type="match status" value="1"/>
</dbReference>
<feature type="active site" description="Schiff-base intermediate with substrate; via topaquinone" evidence="12">
    <location>
        <position position="375"/>
    </location>
</feature>
<dbReference type="GO" id="GO:0048038">
    <property type="term" value="F:quinone binding"/>
    <property type="evidence" value="ECO:0007669"/>
    <property type="project" value="InterPro"/>
</dbReference>
<evidence type="ECO:0000256" key="5">
    <source>
        <dbReference type="ARBA" id="ARBA00011738"/>
    </source>
</evidence>
<keyword evidence="10" id="KW-0464">Manganese</keyword>
<evidence type="ECO:0000256" key="6">
    <source>
        <dbReference type="ARBA" id="ARBA00022723"/>
    </source>
</evidence>